<dbReference type="GO" id="GO:0005886">
    <property type="term" value="C:plasma membrane"/>
    <property type="evidence" value="ECO:0007669"/>
    <property type="project" value="InterPro"/>
</dbReference>
<dbReference type="GO" id="GO:0051285">
    <property type="term" value="C:cell cortex of cell tip"/>
    <property type="evidence" value="ECO:0007669"/>
    <property type="project" value="TreeGrafter"/>
</dbReference>
<evidence type="ECO:0000313" key="2">
    <source>
        <dbReference type="EMBL" id="CAF9929599.1"/>
    </source>
</evidence>
<dbReference type="PANTHER" id="PTHR28019">
    <property type="entry name" value="CELL MEMBRANE PROTEIN YLR413W-RELATED"/>
    <property type="match status" value="1"/>
</dbReference>
<gene>
    <name evidence="2" type="ORF">HETSPECPRED_007412</name>
</gene>
<feature type="transmembrane region" description="Helical" evidence="1">
    <location>
        <begin position="168"/>
        <end position="191"/>
    </location>
</feature>
<feature type="transmembrane region" description="Helical" evidence="1">
    <location>
        <begin position="203"/>
        <end position="226"/>
    </location>
</feature>
<dbReference type="AlphaFoldDB" id="A0A8H3FS34"/>
<feature type="transmembrane region" description="Helical" evidence="1">
    <location>
        <begin position="246"/>
        <end position="270"/>
    </location>
</feature>
<dbReference type="Proteomes" id="UP000664521">
    <property type="component" value="Unassembled WGS sequence"/>
</dbReference>
<sequence>MRITAVVPLLFSLIAFILSLLCVFAGSKRGYLENGDLLTLNTSMLGRLTLNTSSSHSSLLNSIESSIKGDINGLVADVAKKLNIHDFYSAHILDYCEGFYTPSAVANLTAHPSKNVTKCSNQTATFHFDPAKAIQDELKPGINLTDLKWPSKVQDGLTAVKLASNVMFVLYCIGIAAIGVALIGALIGVFAAGRFAAMINTMLSFLAFFALMLASAISTGVIVKVTDVVNKHGNDIGLAAYQGKTFLGMTWAATILALLTSFVWFAEIIIGRRRQA</sequence>
<protein>
    <submittedName>
        <fullName evidence="2">Uncharacterized protein</fullName>
    </submittedName>
</protein>
<evidence type="ECO:0000256" key="1">
    <source>
        <dbReference type="SAM" id="Phobius"/>
    </source>
</evidence>
<keyword evidence="1" id="KW-0812">Transmembrane</keyword>
<keyword evidence="1" id="KW-1133">Transmembrane helix</keyword>
<dbReference type="OrthoDB" id="4159154at2759"/>
<evidence type="ECO:0000313" key="3">
    <source>
        <dbReference type="Proteomes" id="UP000664521"/>
    </source>
</evidence>
<dbReference type="GO" id="GO:0031505">
    <property type="term" value="P:fungal-type cell wall organization"/>
    <property type="evidence" value="ECO:0007669"/>
    <property type="project" value="TreeGrafter"/>
</dbReference>
<organism evidence="2 3">
    <name type="scientific">Heterodermia speciosa</name>
    <dbReference type="NCBI Taxonomy" id="116794"/>
    <lineage>
        <taxon>Eukaryota</taxon>
        <taxon>Fungi</taxon>
        <taxon>Dikarya</taxon>
        <taxon>Ascomycota</taxon>
        <taxon>Pezizomycotina</taxon>
        <taxon>Lecanoromycetes</taxon>
        <taxon>OSLEUM clade</taxon>
        <taxon>Lecanoromycetidae</taxon>
        <taxon>Caliciales</taxon>
        <taxon>Physciaceae</taxon>
        <taxon>Heterodermia</taxon>
    </lineage>
</organism>
<comment type="caution">
    <text evidence="2">The sequence shown here is derived from an EMBL/GenBank/DDBJ whole genome shotgun (WGS) entry which is preliminary data.</text>
</comment>
<proteinExistence type="predicted"/>
<reference evidence="2" key="1">
    <citation type="submission" date="2021-03" db="EMBL/GenBank/DDBJ databases">
        <authorList>
            <person name="Tagirdzhanova G."/>
        </authorList>
    </citation>
    <scope>NUCLEOTIDE SEQUENCE</scope>
</reference>
<accession>A0A8H3FS34</accession>
<dbReference type="EMBL" id="CAJPDS010000052">
    <property type="protein sequence ID" value="CAF9929599.1"/>
    <property type="molecule type" value="Genomic_DNA"/>
</dbReference>
<dbReference type="PANTHER" id="PTHR28019:SF7">
    <property type="entry name" value="SUR7 PROTEIN"/>
    <property type="match status" value="1"/>
</dbReference>
<dbReference type="Pfam" id="PF06687">
    <property type="entry name" value="SUR7"/>
    <property type="match status" value="1"/>
</dbReference>
<name>A0A8H3FS34_9LECA</name>
<keyword evidence="3" id="KW-1185">Reference proteome</keyword>
<dbReference type="InterPro" id="IPR052413">
    <property type="entry name" value="SUR7_domain"/>
</dbReference>
<keyword evidence="1" id="KW-0472">Membrane</keyword>
<dbReference type="InterPro" id="IPR009571">
    <property type="entry name" value="SUR7/Rim9-like_fungi"/>
</dbReference>